<evidence type="ECO:0000313" key="2">
    <source>
        <dbReference type="EMBL" id="ETN94722.1"/>
    </source>
</evidence>
<dbReference type="Proteomes" id="UP000018850">
    <property type="component" value="Unassembled WGS sequence"/>
</dbReference>
<sequence length="143" mass="16366">MQKALDVITDGNSVFEWTHNTSASKTLSVISENELIIWIKNDMPWPVQDRDHISRLCIEQNENTIYIDLLPGPSGEMPLDDNCIRITNFKGAWIIKKVDPTTIEVTQRMYGDPNGSIPLWLLNSMLATHPYHSFLNLKDILEN</sequence>
<dbReference type="GO" id="GO:0008289">
    <property type="term" value="F:lipid binding"/>
    <property type="evidence" value="ECO:0007669"/>
    <property type="project" value="InterPro"/>
</dbReference>
<dbReference type="SUPFAM" id="SSF55961">
    <property type="entry name" value="Bet v1-like"/>
    <property type="match status" value="1"/>
</dbReference>
<dbReference type="InterPro" id="IPR002913">
    <property type="entry name" value="START_lipid-bd_dom"/>
</dbReference>
<reference evidence="2 3" key="2">
    <citation type="journal article" date="2016" name="Genome Announc.">
        <title>Draft Genome Sequence of Zhouia amylolytica AD3, Isolated from Tidal Flat Sediment.</title>
        <authorList>
            <person name="Jia B."/>
            <person name="Jin H.M."/>
            <person name="Lee H.J."/>
            <person name="Jeon C.O."/>
        </authorList>
    </citation>
    <scope>NUCLEOTIDE SEQUENCE [LARGE SCALE GENOMIC DNA]</scope>
    <source>
        <strain evidence="2 3">AD3</strain>
    </source>
</reference>
<evidence type="ECO:0000313" key="3">
    <source>
        <dbReference type="Proteomes" id="UP000018850"/>
    </source>
</evidence>
<reference evidence="3" key="1">
    <citation type="submission" date="2013-11" db="EMBL/GenBank/DDBJ databases">
        <title>Draft genome sequence from a member of Zhouia, isolated tidal flat.</title>
        <authorList>
            <person name="Jin H."/>
            <person name="Jeon C.O."/>
        </authorList>
    </citation>
    <scope>NUCLEOTIDE SEQUENCE [LARGE SCALE GENOMIC DNA]</scope>
    <source>
        <strain evidence="3">AD3</strain>
    </source>
</reference>
<evidence type="ECO:0000259" key="1">
    <source>
        <dbReference type="PROSITE" id="PS50848"/>
    </source>
</evidence>
<name>W2UN12_9FLAO</name>
<proteinExistence type="predicted"/>
<dbReference type="Gene3D" id="3.30.530.20">
    <property type="match status" value="1"/>
</dbReference>
<dbReference type="InterPro" id="IPR023393">
    <property type="entry name" value="START-like_dom_sf"/>
</dbReference>
<accession>W2UN12</accession>
<gene>
    <name evidence="2" type="ORF">P278_26650</name>
</gene>
<comment type="caution">
    <text evidence="2">The sequence shown here is derived from an EMBL/GenBank/DDBJ whole genome shotgun (WGS) entry which is preliminary data.</text>
</comment>
<dbReference type="eggNOG" id="ENOG503302V">
    <property type="taxonomic scope" value="Bacteria"/>
</dbReference>
<protein>
    <submittedName>
        <fullName evidence="2">START domain-containing protein</fullName>
    </submittedName>
</protein>
<dbReference type="AlphaFoldDB" id="W2UN12"/>
<dbReference type="PROSITE" id="PS50848">
    <property type="entry name" value="START"/>
    <property type="match status" value="1"/>
</dbReference>
<keyword evidence="3" id="KW-1185">Reference proteome</keyword>
<dbReference type="EMBL" id="AYXY01000023">
    <property type="protein sequence ID" value="ETN94722.1"/>
    <property type="molecule type" value="Genomic_DNA"/>
</dbReference>
<feature type="domain" description="START" evidence="1">
    <location>
        <begin position="1"/>
        <end position="143"/>
    </location>
</feature>
<dbReference type="STRING" id="376730.SAMN04487906_1538"/>
<organism evidence="2 3">
    <name type="scientific">Zhouia amylolytica AD3</name>
    <dbReference type="NCBI Taxonomy" id="1286632"/>
    <lineage>
        <taxon>Bacteria</taxon>
        <taxon>Pseudomonadati</taxon>
        <taxon>Bacteroidota</taxon>
        <taxon>Flavobacteriia</taxon>
        <taxon>Flavobacteriales</taxon>
        <taxon>Flavobacteriaceae</taxon>
        <taxon>Zhouia</taxon>
    </lineage>
</organism>
<dbReference type="Pfam" id="PF01852">
    <property type="entry name" value="START"/>
    <property type="match status" value="1"/>
</dbReference>